<dbReference type="InterPro" id="IPR035974">
    <property type="entry name" value="Rap/Ran-GAP_sf"/>
</dbReference>
<dbReference type="Gene3D" id="3.40.50.11210">
    <property type="entry name" value="Rap/Ran-GAP"/>
    <property type="match status" value="2"/>
</dbReference>
<evidence type="ECO:0000256" key="2">
    <source>
        <dbReference type="SAM" id="MobiDB-lite"/>
    </source>
</evidence>
<proteinExistence type="predicted"/>
<dbReference type="InterPro" id="IPR000331">
    <property type="entry name" value="Rap/Ran_GAP_dom"/>
</dbReference>
<feature type="compositionally biased region" description="Polar residues" evidence="2">
    <location>
        <begin position="604"/>
        <end position="613"/>
    </location>
</feature>
<evidence type="ECO:0000313" key="4">
    <source>
        <dbReference type="Ensembl" id="ENSFALP00000026009.1"/>
    </source>
</evidence>
<reference evidence="4 5" key="1">
    <citation type="journal article" date="2012" name="Nature">
        <title>The genomic landscape of species divergence in Ficedula flycatchers.</title>
        <authorList>
            <person name="Ellegren H."/>
            <person name="Smeds L."/>
            <person name="Burri R."/>
            <person name="Olason P.I."/>
            <person name="Backstrom N."/>
            <person name="Kawakami T."/>
            <person name="Kunstner A."/>
            <person name="Makinen H."/>
            <person name="Nadachowska-Brzyska K."/>
            <person name="Qvarnstrom A."/>
            <person name="Uebbing S."/>
            <person name="Wolf J.B."/>
        </authorList>
    </citation>
    <scope>NUCLEOTIDE SEQUENCE [LARGE SCALE GENOMIC DNA]</scope>
</reference>
<feature type="compositionally biased region" description="Polar residues" evidence="2">
    <location>
        <begin position="642"/>
        <end position="655"/>
    </location>
</feature>
<feature type="compositionally biased region" description="Basic and acidic residues" evidence="2">
    <location>
        <begin position="561"/>
        <end position="574"/>
    </location>
</feature>
<dbReference type="Ensembl" id="ENSFALT00000025112.1">
    <property type="protein sequence ID" value="ENSFALP00000026009.1"/>
    <property type="gene ID" value="ENSFALG00000004684.2"/>
</dbReference>
<dbReference type="PROSITE" id="PS50085">
    <property type="entry name" value="RAPGAP"/>
    <property type="match status" value="1"/>
</dbReference>
<dbReference type="AlphaFoldDB" id="A0A803VTF3"/>
<dbReference type="Pfam" id="PF02145">
    <property type="entry name" value="Rap_GAP"/>
    <property type="match status" value="1"/>
</dbReference>
<accession>A0A803VTF3</accession>
<reference evidence="4" key="3">
    <citation type="submission" date="2025-09" db="UniProtKB">
        <authorList>
            <consortium name="Ensembl"/>
        </authorList>
    </citation>
    <scope>IDENTIFICATION</scope>
</reference>
<dbReference type="Pfam" id="PF21022">
    <property type="entry name" value="Rap-GAP_dimer"/>
    <property type="match status" value="1"/>
</dbReference>
<feature type="region of interest" description="Disordered" evidence="2">
    <location>
        <begin position="452"/>
        <end position="673"/>
    </location>
</feature>
<dbReference type="InterPro" id="IPR050989">
    <property type="entry name" value="Rap1_Ran_GAP"/>
</dbReference>
<dbReference type="PANTHER" id="PTHR15711">
    <property type="entry name" value="RAP GTPASE-ACTIVATING PROTEIN"/>
    <property type="match status" value="1"/>
</dbReference>
<evidence type="ECO:0000256" key="1">
    <source>
        <dbReference type="ARBA" id="ARBA00022468"/>
    </source>
</evidence>
<feature type="compositionally biased region" description="Pro residues" evidence="2">
    <location>
        <begin position="7"/>
        <end position="23"/>
    </location>
</feature>
<organism evidence="4 5">
    <name type="scientific">Ficedula albicollis</name>
    <name type="common">Collared flycatcher</name>
    <name type="synonym">Muscicapa albicollis</name>
    <dbReference type="NCBI Taxonomy" id="59894"/>
    <lineage>
        <taxon>Eukaryota</taxon>
        <taxon>Metazoa</taxon>
        <taxon>Chordata</taxon>
        <taxon>Craniata</taxon>
        <taxon>Vertebrata</taxon>
        <taxon>Euteleostomi</taxon>
        <taxon>Archelosauria</taxon>
        <taxon>Archosauria</taxon>
        <taxon>Dinosauria</taxon>
        <taxon>Saurischia</taxon>
        <taxon>Theropoda</taxon>
        <taxon>Coelurosauria</taxon>
        <taxon>Aves</taxon>
        <taxon>Neognathae</taxon>
        <taxon>Neoaves</taxon>
        <taxon>Telluraves</taxon>
        <taxon>Australaves</taxon>
        <taxon>Passeriformes</taxon>
        <taxon>Muscicapidae</taxon>
        <taxon>Ficedula</taxon>
    </lineage>
</organism>
<dbReference type="PANTHER" id="PTHR15711:SF17">
    <property type="entry name" value="RAP1 GTPASE-ACTIVATING PROTEIN 2"/>
    <property type="match status" value="1"/>
</dbReference>
<dbReference type="Proteomes" id="UP000016665">
    <property type="component" value="Chromosome 19"/>
</dbReference>
<dbReference type="GO" id="GO:0005737">
    <property type="term" value="C:cytoplasm"/>
    <property type="evidence" value="ECO:0007669"/>
    <property type="project" value="TreeGrafter"/>
</dbReference>
<evidence type="ECO:0000259" key="3">
    <source>
        <dbReference type="PROSITE" id="PS50085"/>
    </source>
</evidence>
<dbReference type="GeneTree" id="ENSGT00940000160935"/>
<dbReference type="Gene3D" id="6.10.140.210">
    <property type="match status" value="1"/>
</dbReference>
<feature type="region of interest" description="Disordered" evidence="2">
    <location>
        <begin position="1"/>
        <end position="85"/>
    </location>
</feature>
<dbReference type="GO" id="GO:0005096">
    <property type="term" value="F:GTPase activator activity"/>
    <property type="evidence" value="ECO:0007669"/>
    <property type="project" value="UniProtKB-KW"/>
</dbReference>
<dbReference type="GO" id="GO:0051056">
    <property type="term" value="P:regulation of small GTPase mediated signal transduction"/>
    <property type="evidence" value="ECO:0007669"/>
    <property type="project" value="InterPro"/>
</dbReference>
<evidence type="ECO:0000313" key="5">
    <source>
        <dbReference type="Proteomes" id="UP000016665"/>
    </source>
</evidence>
<gene>
    <name evidence="4" type="primary">RAP1GAP2</name>
</gene>
<feature type="domain" description="Rap-GAP" evidence="3">
    <location>
        <begin position="238"/>
        <end position="408"/>
    </location>
</feature>
<name>A0A803VTF3_FICAL</name>
<protein>
    <submittedName>
        <fullName evidence="4">RAP1 GTPase activating protein 2</fullName>
    </submittedName>
</protein>
<dbReference type="GO" id="GO:0005886">
    <property type="term" value="C:plasma membrane"/>
    <property type="evidence" value="ECO:0007669"/>
    <property type="project" value="TreeGrafter"/>
</dbReference>
<keyword evidence="1" id="KW-0343">GTPase activation</keyword>
<keyword evidence="5" id="KW-1185">Reference proteome</keyword>
<feature type="compositionally biased region" description="Gly residues" evidence="2">
    <location>
        <begin position="465"/>
        <end position="477"/>
    </location>
</feature>
<feature type="compositionally biased region" description="Low complexity" evidence="2">
    <location>
        <begin position="575"/>
        <end position="595"/>
    </location>
</feature>
<dbReference type="SUPFAM" id="SSF111347">
    <property type="entry name" value="Rap/Ran-GAP"/>
    <property type="match status" value="1"/>
</dbReference>
<reference evidence="4" key="2">
    <citation type="submission" date="2025-08" db="UniProtKB">
        <authorList>
            <consortium name="Ensembl"/>
        </authorList>
    </citation>
    <scope>IDENTIFICATION</scope>
</reference>
<sequence length="673" mass="73335">MAWLPAREPPGDGPPPPPPPPRPGAAGGRGWELCSGEGGPQELLSSADVPVQERPLSPPLTAPPTMKVSAPKLEEQKSGGQKHKILEKGSPYPLIILPQFGGYWIEDPENLGTPTSSDSSICEEEEENLSPSSYGYKLECKGEARAYRKHFLGKDHLNFYCTASSLGNLILSVKCEETDGTEYLRVILRSKVKTLHERIPLAGFSKLPSIPQIAKAFCDDASGLKFNPVLYPKASQMIVSYDEHEVNNTFKFGVIYQKFRQTQEEELFGNNEESTAFKNFLSFLGDTITLQDFKGKRHIGNDIVAIIFQEENTPFVPDMIASNFLHAYIVVQVENAQGDGTAYRVSVTAREDVPSFGPPLPSPPVFQKSPEFREFLLTKLINAENACCKSDKFAKLEDRTRAALLDNLHDELHGHTQTMLGLGPEEDKLENGGHGGFLESFKRAIRVRSHSMETMVGSQKRHHGGGIPGSLSGGIAHGSGELSKGTFSPPVPAAAAKNQSRSPIKRRSGLFPRLHTTSESQAESRARCDSVSGAQKTPDLGHSQEMKSETSSNPSSPEICPNKDRPFLKLKENGRSNISRSSSSTSSFSSTAGESETLEEYDSVGSQPSTASPFRQDVFVYSASPGSESPGVGQATPVIMSRSPTDVKNRNSPRSNLKFRFDKLSHGSSSMSH</sequence>